<feature type="signal peptide" evidence="2">
    <location>
        <begin position="1"/>
        <end position="18"/>
    </location>
</feature>
<protein>
    <submittedName>
        <fullName evidence="3">Uncharacterized protein</fullName>
    </submittedName>
</protein>
<gene>
    <name evidence="3" type="ORF">CPB84DRAFT_1722805</name>
</gene>
<dbReference type="InterPro" id="IPR052953">
    <property type="entry name" value="Ser-rich/MCO-related"/>
</dbReference>
<evidence type="ECO:0000256" key="2">
    <source>
        <dbReference type="SAM" id="SignalP"/>
    </source>
</evidence>
<dbReference type="InterPro" id="IPR008972">
    <property type="entry name" value="Cupredoxin"/>
</dbReference>
<comment type="caution">
    <text evidence="3">The sequence shown here is derived from an EMBL/GenBank/DDBJ whole genome shotgun (WGS) entry which is preliminary data.</text>
</comment>
<keyword evidence="4" id="KW-1185">Reference proteome</keyword>
<dbReference type="OrthoDB" id="2331100at2759"/>
<feature type="chain" id="PRO_5040307889" evidence="2">
    <location>
        <begin position="19"/>
        <end position="204"/>
    </location>
</feature>
<organism evidence="3 4">
    <name type="scientific">Gymnopilus junonius</name>
    <name type="common">Spectacular rustgill mushroom</name>
    <name type="synonym">Gymnopilus spectabilis subsp. junonius</name>
    <dbReference type="NCBI Taxonomy" id="109634"/>
    <lineage>
        <taxon>Eukaryota</taxon>
        <taxon>Fungi</taxon>
        <taxon>Dikarya</taxon>
        <taxon>Basidiomycota</taxon>
        <taxon>Agaricomycotina</taxon>
        <taxon>Agaricomycetes</taxon>
        <taxon>Agaricomycetidae</taxon>
        <taxon>Agaricales</taxon>
        <taxon>Agaricineae</taxon>
        <taxon>Hymenogastraceae</taxon>
        <taxon>Gymnopilus</taxon>
    </lineage>
</organism>
<evidence type="ECO:0000313" key="4">
    <source>
        <dbReference type="Proteomes" id="UP000724874"/>
    </source>
</evidence>
<name>A0A9P5TUH9_GYMJU</name>
<dbReference type="Gene3D" id="2.60.40.420">
    <property type="entry name" value="Cupredoxins - blue copper proteins"/>
    <property type="match status" value="1"/>
</dbReference>
<feature type="compositionally biased region" description="Low complexity" evidence="1">
    <location>
        <begin position="152"/>
        <end position="176"/>
    </location>
</feature>
<dbReference type="EMBL" id="JADNYJ010000004">
    <property type="protein sequence ID" value="KAF8911519.1"/>
    <property type="molecule type" value="Genomic_DNA"/>
</dbReference>
<feature type="region of interest" description="Disordered" evidence="1">
    <location>
        <begin position="145"/>
        <end position="176"/>
    </location>
</feature>
<evidence type="ECO:0000256" key="1">
    <source>
        <dbReference type="SAM" id="MobiDB-lite"/>
    </source>
</evidence>
<sequence>MRADFLLAAAAFASCVAARQVVIVVGGNITTDIGSVFTPQSATANAGDVVVFNFTQGNHTATQSTFASPCVPAHITDSTINGFDSAFRDTVNGSAVTQLTVPISDNTTTIWFFDFNTCSIGGVGGINVNSSSNQTLDGFVRNAERLNGTNDSTTSSLSSQSRSATPTSPTSAPSQTATSSANQAVVMGLYSVIPAFVVLLAASL</sequence>
<dbReference type="Proteomes" id="UP000724874">
    <property type="component" value="Unassembled WGS sequence"/>
</dbReference>
<keyword evidence="2" id="KW-0732">Signal</keyword>
<proteinExistence type="predicted"/>
<dbReference type="SUPFAM" id="SSF49503">
    <property type="entry name" value="Cupredoxins"/>
    <property type="match status" value="1"/>
</dbReference>
<dbReference type="AlphaFoldDB" id="A0A9P5TUH9"/>
<accession>A0A9P5TUH9</accession>
<reference evidence="3" key="1">
    <citation type="submission" date="2020-11" db="EMBL/GenBank/DDBJ databases">
        <authorList>
            <consortium name="DOE Joint Genome Institute"/>
            <person name="Ahrendt S."/>
            <person name="Riley R."/>
            <person name="Andreopoulos W."/>
            <person name="LaButti K."/>
            <person name="Pangilinan J."/>
            <person name="Ruiz-duenas F.J."/>
            <person name="Barrasa J.M."/>
            <person name="Sanchez-Garcia M."/>
            <person name="Camarero S."/>
            <person name="Miyauchi S."/>
            <person name="Serrano A."/>
            <person name="Linde D."/>
            <person name="Babiker R."/>
            <person name="Drula E."/>
            <person name="Ayuso-Fernandez I."/>
            <person name="Pacheco R."/>
            <person name="Padilla G."/>
            <person name="Ferreira P."/>
            <person name="Barriuso J."/>
            <person name="Kellner H."/>
            <person name="Castanera R."/>
            <person name="Alfaro M."/>
            <person name="Ramirez L."/>
            <person name="Pisabarro A.G."/>
            <person name="Kuo A."/>
            <person name="Tritt A."/>
            <person name="Lipzen A."/>
            <person name="He G."/>
            <person name="Yan M."/>
            <person name="Ng V."/>
            <person name="Cullen D."/>
            <person name="Martin F."/>
            <person name="Rosso M.-N."/>
            <person name="Henrissat B."/>
            <person name="Hibbett D."/>
            <person name="Martinez A.T."/>
            <person name="Grigoriev I.V."/>
        </authorList>
    </citation>
    <scope>NUCLEOTIDE SEQUENCE</scope>
    <source>
        <strain evidence="3">AH 44721</strain>
    </source>
</reference>
<evidence type="ECO:0000313" key="3">
    <source>
        <dbReference type="EMBL" id="KAF8911519.1"/>
    </source>
</evidence>
<dbReference type="PROSITE" id="PS51257">
    <property type="entry name" value="PROKAR_LIPOPROTEIN"/>
    <property type="match status" value="1"/>
</dbReference>
<dbReference type="PANTHER" id="PTHR34883:SF15">
    <property type="entry name" value="EXTRACELLULAR SERINE-RICH PROTEIN"/>
    <property type="match status" value="1"/>
</dbReference>
<dbReference type="PANTHER" id="PTHR34883">
    <property type="entry name" value="SERINE-RICH PROTEIN, PUTATIVE-RELATED-RELATED"/>
    <property type="match status" value="1"/>
</dbReference>